<keyword evidence="2" id="KW-1185">Reference proteome</keyword>
<comment type="caution">
    <text evidence="1">The sequence shown here is derived from an EMBL/GenBank/DDBJ whole genome shotgun (WGS) entry which is preliminary data.</text>
</comment>
<evidence type="ECO:0000313" key="1">
    <source>
        <dbReference type="EMBL" id="MCP2160612.1"/>
    </source>
</evidence>
<organism evidence="1 2">
    <name type="scientific">Williamsia serinedens</name>
    <dbReference type="NCBI Taxonomy" id="391736"/>
    <lineage>
        <taxon>Bacteria</taxon>
        <taxon>Bacillati</taxon>
        <taxon>Actinomycetota</taxon>
        <taxon>Actinomycetes</taxon>
        <taxon>Mycobacteriales</taxon>
        <taxon>Nocardiaceae</taxon>
        <taxon>Williamsia</taxon>
    </lineage>
</organism>
<sequence>MLRHDVAGGDLERLYHGMYAAPVRSFTTDDGRVVGADAIEARRDHYRRRVIAAARVGEERKAASYQSAAALHSIAVLGLPEDIHFTADRHSGGVVRAVRSSSTRRPYHPMR</sequence>
<reference evidence="1 2" key="1">
    <citation type="submission" date="2022-06" db="EMBL/GenBank/DDBJ databases">
        <title>Genomic Encyclopedia of Archaeal and Bacterial Type Strains, Phase II (KMG-II): from individual species to whole genera.</title>
        <authorList>
            <person name="Goeker M."/>
        </authorList>
    </citation>
    <scope>NUCLEOTIDE SEQUENCE [LARGE SCALE GENOMIC DNA]</scope>
    <source>
        <strain evidence="1 2">DSM 45037</strain>
    </source>
</reference>
<name>A0ABT1H446_9NOCA</name>
<accession>A0ABT1H446</accession>
<gene>
    <name evidence="1" type="ORF">LX12_001799</name>
</gene>
<evidence type="ECO:0000313" key="2">
    <source>
        <dbReference type="Proteomes" id="UP001205740"/>
    </source>
</evidence>
<protein>
    <submittedName>
        <fullName evidence="1">Uncharacterized protein</fullName>
    </submittedName>
</protein>
<dbReference type="EMBL" id="JAMTCG010000003">
    <property type="protein sequence ID" value="MCP2160612.1"/>
    <property type="molecule type" value="Genomic_DNA"/>
</dbReference>
<dbReference type="RefSeq" id="WP_253654193.1">
    <property type="nucleotide sequence ID" value="NZ_BAAAOE010000003.1"/>
</dbReference>
<proteinExistence type="predicted"/>
<dbReference type="Proteomes" id="UP001205740">
    <property type="component" value="Unassembled WGS sequence"/>
</dbReference>